<reference evidence="2 3" key="1">
    <citation type="journal article" date="2012" name="Stand. Genomic Sci.">
        <title>Complete genome sequencing and analysis of Saprospira grandis str. Lewin, a predatory marine bacterium.</title>
        <authorList>
            <person name="Saw J.H."/>
            <person name="Yuryev A."/>
            <person name="Kanbe M."/>
            <person name="Hou S."/>
            <person name="Young A.G."/>
            <person name="Aizawa S."/>
            <person name="Alam M."/>
        </authorList>
    </citation>
    <scope>NUCLEOTIDE SEQUENCE [LARGE SCALE GENOMIC DNA]</scope>
    <source>
        <strain evidence="2 3">Lewin</strain>
    </source>
</reference>
<dbReference type="EMBL" id="CP002831">
    <property type="protein sequence ID" value="AFC24324.1"/>
    <property type="molecule type" value="Genomic_DNA"/>
</dbReference>
<gene>
    <name evidence="2" type="ordered locus">SGRA_1589</name>
</gene>
<dbReference type="HOGENOM" id="CLU_2571884_0_0_10"/>
<accession>H6L9W1</accession>
<evidence type="ECO:0000313" key="3">
    <source>
        <dbReference type="Proteomes" id="UP000007519"/>
    </source>
</evidence>
<dbReference type="Proteomes" id="UP000007519">
    <property type="component" value="Chromosome"/>
</dbReference>
<evidence type="ECO:0000256" key="1">
    <source>
        <dbReference type="SAM" id="MobiDB-lite"/>
    </source>
</evidence>
<dbReference type="AlphaFoldDB" id="H6L9W1"/>
<sequence length="81" mass="8938">MGPAACGGRAVHWLAVRSALRFFRCAQKARSGLRPPVTIPRPAGASRPAKRKKGQAKNKLAFYKKNDIFSQQTVTNAPRLY</sequence>
<proteinExistence type="predicted"/>
<name>H6L9W1_SAPGL</name>
<evidence type="ECO:0000313" key="2">
    <source>
        <dbReference type="EMBL" id="AFC24324.1"/>
    </source>
</evidence>
<feature type="region of interest" description="Disordered" evidence="1">
    <location>
        <begin position="33"/>
        <end position="57"/>
    </location>
</feature>
<dbReference type="KEGG" id="sgn:SGRA_1589"/>
<organism evidence="2 3">
    <name type="scientific">Saprospira grandis (strain Lewin)</name>
    <dbReference type="NCBI Taxonomy" id="984262"/>
    <lineage>
        <taxon>Bacteria</taxon>
        <taxon>Pseudomonadati</taxon>
        <taxon>Bacteroidota</taxon>
        <taxon>Saprospiria</taxon>
        <taxon>Saprospirales</taxon>
        <taxon>Saprospiraceae</taxon>
        <taxon>Saprospira</taxon>
    </lineage>
</organism>
<keyword evidence="3" id="KW-1185">Reference proteome</keyword>
<protein>
    <submittedName>
        <fullName evidence="2">Uncharacterized protein</fullName>
    </submittedName>
</protein>